<dbReference type="Proteomes" id="UP000663828">
    <property type="component" value="Unassembled WGS sequence"/>
</dbReference>
<dbReference type="Gene3D" id="1.20.1070.10">
    <property type="entry name" value="Rhodopsin 7-helix transmembrane proteins"/>
    <property type="match status" value="1"/>
</dbReference>
<dbReference type="SUPFAM" id="SSF81321">
    <property type="entry name" value="Family A G protein-coupled receptor-like"/>
    <property type="match status" value="1"/>
</dbReference>
<accession>A0A816HD54</accession>
<keyword evidence="1" id="KW-0472">Membrane</keyword>
<evidence type="ECO:0000313" key="3">
    <source>
        <dbReference type="Proteomes" id="UP000663828"/>
    </source>
</evidence>
<name>A0A816HD54_ADIRI</name>
<keyword evidence="1" id="KW-1133">Transmembrane helix</keyword>
<keyword evidence="1" id="KW-0812">Transmembrane</keyword>
<evidence type="ECO:0000313" key="2">
    <source>
        <dbReference type="EMBL" id="CAF1685789.1"/>
    </source>
</evidence>
<comment type="caution">
    <text evidence="2">The sequence shown here is derived from an EMBL/GenBank/DDBJ whole genome shotgun (WGS) entry which is preliminary data.</text>
</comment>
<evidence type="ECO:0000256" key="1">
    <source>
        <dbReference type="SAM" id="Phobius"/>
    </source>
</evidence>
<gene>
    <name evidence="2" type="ORF">XAT740_LOCUS61873</name>
</gene>
<proteinExistence type="predicted"/>
<reference evidence="2" key="1">
    <citation type="submission" date="2021-02" db="EMBL/GenBank/DDBJ databases">
        <authorList>
            <person name="Nowell W R."/>
        </authorList>
    </citation>
    <scope>NUCLEOTIDE SEQUENCE</scope>
</reference>
<feature type="non-terminal residue" evidence="2">
    <location>
        <position position="154"/>
    </location>
</feature>
<dbReference type="EMBL" id="CAJNOR010016722">
    <property type="protein sequence ID" value="CAF1685789.1"/>
    <property type="molecule type" value="Genomic_DNA"/>
</dbReference>
<feature type="transmembrane region" description="Helical" evidence="1">
    <location>
        <begin position="119"/>
        <end position="139"/>
    </location>
</feature>
<protein>
    <recommendedName>
        <fullName evidence="4">G-protein coupled receptors family 1 profile domain-containing protein</fullName>
    </recommendedName>
</protein>
<evidence type="ECO:0008006" key="4">
    <source>
        <dbReference type="Google" id="ProtNLM"/>
    </source>
</evidence>
<dbReference type="AlphaFoldDB" id="A0A816HD54"/>
<organism evidence="2 3">
    <name type="scientific">Adineta ricciae</name>
    <name type="common">Rotifer</name>
    <dbReference type="NCBI Taxonomy" id="249248"/>
    <lineage>
        <taxon>Eukaryota</taxon>
        <taxon>Metazoa</taxon>
        <taxon>Spiralia</taxon>
        <taxon>Gnathifera</taxon>
        <taxon>Rotifera</taxon>
        <taxon>Eurotatoria</taxon>
        <taxon>Bdelloidea</taxon>
        <taxon>Adinetida</taxon>
        <taxon>Adinetidae</taxon>
        <taxon>Adineta</taxon>
    </lineage>
</organism>
<keyword evidence="3" id="KW-1185">Reference proteome</keyword>
<feature type="transmembrane region" description="Helical" evidence="1">
    <location>
        <begin position="60"/>
        <end position="77"/>
    </location>
</feature>
<sequence length="154" mass="18380">MYLIENIYLIKILCQLSEYFSRLLPSVFDWLTVCISIERTYTLIKDVHFTKLSALKTLKLSRWIILIVFLFNGFITLHRPFYFELIDEPTINGGKQGHPWCILDFKSASWDSYENFINIFQLIAPMILNLGSSLFFLLYKIKHELRILRKNHQR</sequence>